<dbReference type="EMBL" id="FPHE01000095">
    <property type="protein sequence ID" value="SFV60105.1"/>
    <property type="molecule type" value="Genomic_DNA"/>
</dbReference>
<name>A0A1W1C2Z2_9ZZZZ</name>
<accession>A0A1W1C2Z2</accession>
<dbReference type="AlphaFoldDB" id="A0A1W1C2Z2"/>
<sequence>MIISLVGFLVFSEVVKQTKKPEKLEPLTLPSTLKRLFPIAEDIEFFCIQESTDCYIAKGADIIPYEGAVAFGKNLKVFVVDRDNQLVHLEDFGRIKDQKITLRYTLYANRSTSQMILSNDAGVYYLPTYFGEPKEVEDLGTAKELWIKEEYNLRDSGNYY</sequence>
<organism evidence="1">
    <name type="scientific">hydrothermal vent metagenome</name>
    <dbReference type="NCBI Taxonomy" id="652676"/>
    <lineage>
        <taxon>unclassified sequences</taxon>
        <taxon>metagenomes</taxon>
        <taxon>ecological metagenomes</taxon>
    </lineage>
</organism>
<evidence type="ECO:0000313" key="1">
    <source>
        <dbReference type="EMBL" id="SFV60105.1"/>
    </source>
</evidence>
<protein>
    <submittedName>
        <fullName evidence="1">Uncharacterized protein</fullName>
    </submittedName>
</protein>
<proteinExistence type="predicted"/>
<reference evidence="1" key="1">
    <citation type="submission" date="2016-10" db="EMBL/GenBank/DDBJ databases">
        <authorList>
            <person name="de Groot N.N."/>
        </authorList>
    </citation>
    <scope>NUCLEOTIDE SEQUENCE</scope>
</reference>
<gene>
    <name evidence="1" type="ORF">MNB_SV-12-1012</name>
</gene>